<sequence>MTVLVYFLFLSGSSISLLQNATNGTRAPVTTEPPFPGDKYAIDDTYLHSECPENLRARIAKIPEFKDVFLGTVPLLQWNKHATQQEYQRLSRYNGAHGWEVISFEDLKAALSYLNTSANAFMFDDWEKRPNKSSCIRCAVIGNGGILNGSRKGEEIDQHDYVFRANGAIIKGFEKDVGTRTSFYTFSTNTMKNSLYAYHRLGYIGLPQSEETRYVFLPDHNRDYYLVKAAILNAPIEKGSDKSQKPPTYFGENGRPEKFKMYHPDFIRYVRNRFLWAHILKTSHRNIYRPSTGATMLLAAIHSCDEVSAYGFITEDYVKYSDHYFDRAYHKLVFYSNHDMKLEMKLWKKLHNYGIIKLYTREQDAR</sequence>
<gene>
    <name evidence="19" type="ORF">chiPu_0018753</name>
</gene>
<keyword evidence="18" id="KW-0732">Signal</keyword>
<evidence type="ECO:0000256" key="13">
    <source>
        <dbReference type="ARBA" id="ARBA00036348"/>
    </source>
</evidence>
<evidence type="ECO:0000256" key="8">
    <source>
        <dbReference type="ARBA" id="ARBA00022989"/>
    </source>
</evidence>
<evidence type="ECO:0000256" key="11">
    <source>
        <dbReference type="ARBA" id="ARBA00023157"/>
    </source>
</evidence>
<name>A0A401RR32_CHIPU</name>
<evidence type="ECO:0000256" key="17">
    <source>
        <dbReference type="PIRSR" id="PIRSR005557-2"/>
    </source>
</evidence>
<evidence type="ECO:0000313" key="19">
    <source>
        <dbReference type="EMBL" id="GCC20120.1"/>
    </source>
</evidence>
<evidence type="ECO:0000313" key="20">
    <source>
        <dbReference type="Proteomes" id="UP000287033"/>
    </source>
</evidence>
<evidence type="ECO:0000256" key="2">
    <source>
        <dbReference type="ARBA" id="ARBA00004922"/>
    </source>
</evidence>
<feature type="signal peptide" evidence="18">
    <location>
        <begin position="1"/>
        <end position="16"/>
    </location>
</feature>
<dbReference type="PANTHER" id="PTHR45941:SF4">
    <property type="entry name" value="ST6 N-ACETYLGALACTOSAMINIDE ALPHA-2,6-SIALYLTRANSFERASE 2"/>
    <property type="match status" value="1"/>
</dbReference>
<evidence type="ECO:0000256" key="5">
    <source>
        <dbReference type="ARBA" id="ARBA00022679"/>
    </source>
</evidence>
<evidence type="ECO:0000256" key="4">
    <source>
        <dbReference type="ARBA" id="ARBA00022676"/>
    </source>
</evidence>
<dbReference type="GO" id="GO:0001665">
    <property type="term" value="F:alpha-N-acetylgalactosaminide alpha-2,6-sialyltransferase activity"/>
    <property type="evidence" value="ECO:0007669"/>
    <property type="project" value="UniProtKB-EC"/>
</dbReference>
<organism evidence="19 20">
    <name type="scientific">Chiloscyllium punctatum</name>
    <name type="common">Brownbanded bambooshark</name>
    <name type="synonym">Hemiscyllium punctatum</name>
    <dbReference type="NCBI Taxonomy" id="137246"/>
    <lineage>
        <taxon>Eukaryota</taxon>
        <taxon>Metazoa</taxon>
        <taxon>Chordata</taxon>
        <taxon>Craniata</taxon>
        <taxon>Vertebrata</taxon>
        <taxon>Chondrichthyes</taxon>
        <taxon>Elasmobranchii</taxon>
        <taxon>Galeomorphii</taxon>
        <taxon>Galeoidea</taxon>
        <taxon>Orectolobiformes</taxon>
        <taxon>Hemiscylliidae</taxon>
        <taxon>Chiloscyllium</taxon>
    </lineage>
</organism>
<evidence type="ECO:0000256" key="18">
    <source>
        <dbReference type="SAM" id="SignalP"/>
    </source>
</evidence>
<feature type="disulfide bond" evidence="17">
    <location>
        <begin position="138"/>
        <end position="304"/>
    </location>
</feature>
<evidence type="ECO:0000256" key="7">
    <source>
        <dbReference type="ARBA" id="ARBA00022968"/>
    </source>
</evidence>
<keyword evidence="10" id="KW-0472">Membrane</keyword>
<dbReference type="STRING" id="137246.A0A401RR32"/>
<evidence type="ECO:0000256" key="1">
    <source>
        <dbReference type="ARBA" id="ARBA00004323"/>
    </source>
</evidence>
<comment type="catalytic activity">
    <reaction evidence="13">
        <text>a beta-D-galactosyl-(1-&gt;3)-N-acetyl-alpha-D-galactosaminyl derivative + CMP-N-acetyl-beta-neuraminate = a beta-D-galactosyl-(1-&gt;3)-[N-acetyl-alpha-neuraminyl-(2-&gt;6)]-N-acetyl-alpha-D-galactosaminyl derivative + CMP + H(+)</text>
        <dbReference type="Rhea" id="RHEA:11136"/>
        <dbReference type="ChEBI" id="CHEBI:15378"/>
        <dbReference type="ChEBI" id="CHEBI:57812"/>
        <dbReference type="ChEBI" id="CHEBI:60377"/>
        <dbReference type="ChEBI" id="CHEBI:133470"/>
        <dbReference type="ChEBI" id="CHEBI:140764"/>
        <dbReference type="EC" id="2.4.3.3"/>
    </reaction>
    <physiologicalReaction direction="left-to-right" evidence="13">
        <dbReference type="Rhea" id="RHEA:11137"/>
    </physiologicalReaction>
</comment>
<accession>A0A401RR32</accession>
<evidence type="ECO:0000256" key="16">
    <source>
        <dbReference type="ARBA" id="ARBA00052285"/>
    </source>
</evidence>
<dbReference type="EMBL" id="BEZZ01001677">
    <property type="protein sequence ID" value="GCC20120.1"/>
    <property type="molecule type" value="Genomic_DNA"/>
</dbReference>
<evidence type="ECO:0000256" key="12">
    <source>
        <dbReference type="ARBA" id="ARBA00023180"/>
    </source>
</evidence>
<evidence type="ECO:0000256" key="9">
    <source>
        <dbReference type="ARBA" id="ARBA00023034"/>
    </source>
</evidence>
<comment type="subcellular location">
    <subcellularLocation>
        <location evidence="1">Golgi apparatus membrane</location>
        <topology evidence="1">Single-pass type II membrane protein</topology>
    </subcellularLocation>
</comment>
<protein>
    <recommendedName>
        <fullName evidence="14">alpha-N-acetylgalactosaminide alpha-2,6-sialyltransferase</fullName>
        <ecNumber evidence="14">2.4.3.3</ecNumber>
    </recommendedName>
</protein>
<dbReference type="Pfam" id="PF00777">
    <property type="entry name" value="Glyco_transf_29"/>
    <property type="match status" value="1"/>
</dbReference>
<keyword evidence="20" id="KW-1185">Reference proteome</keyword>
<dbReference type="InterPro" id="IPR001675">
    <property type="entry name" value="Glyco_trans_29"/>
</dbReference>
<keyword evidence="5" id="KW-0808">Transferase</keyword>
<keyword evidence="8" id="KW-1133">Transmembrane helix</keyword>
<evidence type="ECO:0000256" key="3">
    <source>
        <dbReference type="ARBA" id="ARBA00006003"/>
    </source>
</evidence>
<dbReference type="PANTHER" id="PTHR45941">
    <property type="entry name" value="ALPHA-N-ACETYLGALACTOSAMINIDE ALPHA-2,6-SIALYLTRANSFERASE 2-LIKE-RELATED"/>
    <property type="match status" value="1"/>
</dbReference>
<comment type="pathway">
    <text evidence="2">Protein modification; protein glycosylation.</text>
</comment>
<comment type="catalytic activity">
    <reaction evidence="15">
        <text>a 3-O-[N-acetyl-alpha-neuraminyl-(2-&gt;3)-beta-D-galactosyl-(1-&gt;3)-N-acetyl-alpha-D-galactosaminyl]-L-threonyl-[protein] + CMP-N-acetyl-beta-neuraminate = a 3-O-{alpha-Neu5Ac-(2-&gt;3)-beta-D-Gal-(1-&gt;3)-[alpha-Neu5Ac-(2-&gt;6)]-alpha-D-GalNAc}-L-threonyl-[protein] + CMP + H(+)</text>
        <dbReference type="Rhea" id="RHEA:81659"/>
        <dbReference type="Rhea" id="RHEA-COMP:14417"/>
        <dbReference type="Rhea" id="RHEA-COMP:16763"/>
        <dbReference type="ChEBI" id="CHEBI:15378"/>
        <dbReference type="ChEBI" id="CHEBI:57812"/>
        <dbReference type="ChEBI" id="CHEBI:60377"/>
        <dbReference type="ChEBI" id="CHEBI:139598"/>
        <dbReference type="ChEBI" id="CHEBI:156398"/>
    </reaction>
    <physiologicalReaction direction="left-to-right" evidence="15">
        <dbReference type="Rhea" id="RHEA:81660"/>
    </physiologicalReaction>
</comment>
<evidence type="ECO:0000256" key="10">
    <source>
        <dbReference type="ARBA" id="ARBA00023136"/>
    </source>
</evidence>
<keyword evidence="11" id="KW-1015">Disulfide bond</keyword>
<dbReference type="InterPro" id="IPR038578">
    <property type="entry name" value="GT29-like_sf"/>
</dbReference>
<reference evidence="19 20" key="1">
    <citation type="journal article" date="2018" name="Nat. Ecol. Evol.">
        <title>Shark genomes provide insights into elasmobranch evolution and the origin of vertebrates.</title>
        <authorList>
            <person name="Hara Y"/>
            <person name="Yamaguchi K"/>
            <person name="Onimaru K"/>
            <person name="Kadota M"/>
            <person name="Koyanagi M"/>
            <person name="Keeley SD"/>
            <person name="Tatsumi K"/>
            <person name="Tanaka K"/>
            <person name="Motone F"/>
            <person name="Kageyama Y"/>
            <person name="Nozu R"/>
            <person name="Adachi N"/>
            <person name="Nishimura O"/>
            <person name="Nakagawa R"/>
            <person name="Tanegashima C"/>
            <person name="Kiyatake I"/>
            <person name="Matsumoto R"/>
            <person name="Murakumo K"/>
            <person name="Nishida K"/>
            <person name="Terakita A"/>
            <person name="Kuratani S"/>
            <person name="Sato K"/>
            <person name="Hyodo S Kuraku.S."/>
        </authorList>
    </citation>
    <scope>NUCLEOTIDE SEQUENCE [LARGE SCALE GENOMIC DNA]</scope>
</reference>
<dbReference type="EC" id="2.4.3.3" evidence="14"/>
<evidence type="ECO:0000256" key="6">
    <source>
        <dbReference type="ARBA" id="ARBA00022692"/>
    </source>
</evidence>
<dbReference type="OrthoDB" id="10264956at2759"/>
<keyword evidence="9" id="KW-0333">Golgi apparatus</keyword>
<comment type="catalytic activity">
    <reaction evidence="16">
        <text>a 3-O-[N-acetyl-alpha-D-galactosaminyl]-L-threonyl-[protein] + CMP-N-acetyl-beta-neuraminate = a 3-O-[N-acetyl-alpha-neuraminosyl-(2-&gt;6)-N-acetyl-alpha-D-galactosaminyl]-L-threonyl-[protein] + CMP + H(+)</text>
        <dbReference type="Rhea" id="RHEA:81643"/>
        <dbReference type="Rhea" id="RHEA-COMP:11689"/>
        <dbReference type="Rhea" id="RHEA-COMP:19720"/>
        <dbReference type="ChEBI" id="CHEBI:15378"/>
        <dbReference type="ChEBI" id="CHEBI:57812"/>
        <dbReference type="ChEBI" id="CHEBI:60377"/>
        <dbReference type="ChEBI" id="CHEBI:87075"/>
        <dbReference type="ChEBI" id="CHEBI:231970"/>
    </reaction>
    <physiologicalReaction direction="left-to-right" evidence="16">
        <dbReference type="Rhea" id="RHEA:81644"/>
    </physiologicalReaction>
</comment>
<dbReference type="Gene3D" id="3.90.1480.20">
    <property type="entry name" value="Glycosyl transferase family 29"/>
    <property type="match status" value="1"/>
</dbReference>
<keyword evidence="7" id="KW-0735">Signal-anchor</keyword>
<keyword evidence="6" id="KW-0812">Transmembrane</keyword>
<feature type="chain" id="PRO_5019555915" description="alpha-N-acetylgalactosaminide alpha-2,6-sialyltransferase" evidence="18">
    <location>
        <begin position="17"/>
        <end position="366"/>
    </location>
</feature>
<dbReference type="InterPro" id="IPR012163">
    <property type="entry name" value="Sialyl_trans"/>
</dbReference>
<dbReference type="Proteomes" id="UP000287033">
    <property type="component" value="Unassembled WGS sequence"/>
</dbReference>
<keyword evidence="4" id="KW-0328">Glycosyltransferase</keyword>
<dbReference type="AlphaFoldDB" id="A0A401RR32"/>
<comment type="similarity">
    <text evidence="3">Belongs to the glycosyltransferase 29 family.</text>
</comment>
<evidence type="ECO:0000256" key="15">
    <source>
        <dbReference type="ARBA" id="ARBA00050664"/>
    </source>
</evidence>
<comment type="caution">
    <text evidence="19">The sequence shown here is derived from an EMBL/GenBank/DDBJ whole genome shotgun (WGS) entry which is preliminary data.</text>
</comment>
<evidence type="ECO:0000256" key="14">
    <source>
        <dbReference type="ARBA" id="ARBA00039109"/>
    </source>
</evidence>
<dbReference type="GO" id="GO:0000139">
    <property type="term" value="C:Golgi membrane"/>
    <property type="evidence" value="ECO:0007669"/>
    <property type="project" value="UniProtKB-SubCell"/>
</dbReference>
<dbReference type="PIRSF" id="PIRSF005557">
    <property type="entry name" value="Sialyl_trans"/>
    <property type="match status" value="1"/>
</dbReference>
<dbReference type="OMA" id="MEMSLWQ"/>
<keyword evidence="12" id="KW-0325">Glycoprotein</keyword>
<proteinExistence type="inferred from homology"/>